<sequence>MAYTTVLLQTITEIQGEGLNSPTPLNLYYTVPQGCTAGVQYVRAGSTVGGMLNITLLQNGKVMRYIPVAAGSATHVPLAIVDELQPGTEVSVAVAAEGSGTLILDIGVLEVNTS</sequence>
<proteinExistence type="predicted"/>
<dbReference type="EMBL" id="CADCVE010000015">
    <property type="protein sequence ID" value="CAA9443935.1"/>
    <property type="molecule type" value="Genomic_DNA"/>
</dbReference>
<protein>
    <recommendedName>
        <fullName evidence="2">Molybdopterin oxidoreductase</fullName>
    </recommendedName>
</protein>
<dbReference type="AlphaFoldDB" id="A0A6J4QQ49"/>
<organism evidence="1">
    <name type="scientific">uncultured Rubrobacteraceae bacterium</name>
    <dbReference type="NCBI Taxonomy" id="349277"/>
    <lineage>
        <taxon>Bacteria</taxon>
        <taxon>Bacillati</taxon>
        <taxon>Actinomycetota</taxon>
        <taxon>Rubrobacteria</taxon>
        <taxon>Rubrobacterales</taxon>
        <taxon>Rubrobacteraceae</taxon>
        <taxon>environmental samples</taxon>
    </lineage>
</organism>
<accession>A0A6J4QQ49</accession>
<evidence type="ECO:0008006" key="2">
    <source>
        <dbReference type="Google" id="ProtNLM"/>
    </source>
</evidence>
<evidence type="ECO:0000313" key="1">
    <source>
        <dbReference type="EMBL" id="CAA9443935.1"/>
    </source>
</evidence>
<name>A0A6J4QQ49_9ACTN</name>
<gene>
    <name evidence="1" type="ORF">AVDCRST_MAG28-792</name>
</gene>
<reference evidence="1" key="1">
    <citation type="submission" date="2020-02" db="EMBL/GenBank/DDBJ databases">
        <authorList>
            <person name="Meier V. D."/>
        </authorList>
    </citation>
    <scope>NUCLEOTIDE SEQUENCE</scope>
    <source>
        <strain evidence="1">AVDCRST_MAG28</strain>
    </source>
</reference>